<feature type="domain" description="Deoxynucleoside kinase" evidence="1">
    <location>
        <begin position="164"/>
        <end position="355"/>
    </location>
</feature>
<evidence type="ECO:0000259" key="1">
    <source>
        <dbReference type="Pfam" id="PF01712"/>
    </source>
</evidence>
<organism evidence="2">
    <name type="scientific">Dermatophagoides farinae</name>
    <name type="common">American house dust mite</name>
    <dbReference type="NCBI Taxonomy" id="6954"/>
    <lineage>
        <taxon>Eukaryota</taxon>
        <taxon>Metazoa</taxon>
        <taxon>Ecdysozoa</taxon>
        <taxon>Arthropoda</taxon>
        <taxon>Chelicerata</taxon>
        <taxon>Arachnida</taxon>
        <taxon>Acari</taxon>
        <taxon>Acariformes</taxon>
        <taxon>Sarcoptiformes</taxon>
        <taxon>Astigmata</taxon>
        <taxon>Psoroptidia</taxon>
        <taxon>Analgoidea</taxon>
        <taxon>Pyroglyphidae</taxon>
        <taxon>Dermatophagoidinae</taxon>
        <taxon>Dermatophagoides</taxon>
    </lineage>
</organism>
<name>A0A9D4SK78_DERFA</name>
<accession>A0A9D4SK78</accession>
<dbReference type="PANTHER" id="PTHR10513:SF24">
    <property type="entry name" value="THYMIDINE KINASE 2, MITOCHONDRIAL"/>
    <property type="match status" value="1"/>
</dbReference>
<keyword evidence="2" id="KW-0418">Kinase</keyword>
<dbReference type="GO" id="GO:0005739">
    <property type="term" value="C:mitochondrion"/>
    <property type="evidence" value="ECO:0007669"/>
    <property type="project" value="TreeGrafter"/>
</dbReference>
<dbReference type="SUPFAM" id="SSF52540">
    <property type="entry name" value="P-loop containing nucleoside triphosphate hydrolases"/>
    <property type="match status" value="1"/>
</dbReference>
<dbReference type="PANTHER" id="PTHR10513">
    <property type="entry name" value="DEOXYNUCLEOSIDE KINASE"/>
    <property type="match status" value="1"/>
</dbReference>
<dbReference type="GO" id="GO:0019136">
    <property type="term" value="F:deoxynucleoside kinase activity"/>
    <property type="evidence" value="ECO:0007669"/>
    <property type="project" value="TreeGrafter"/>
</dbReference>
<dbReference type="FunFam" id="3.40.50.300:FF:001571">
    <property type="entry name" value="Deoxynucleoside kinase"/>
    <property type="match status" value="1"/>
</dbReference>
<dbReference type="InterPro" id="IPR050566">
    <property type="entry name" value="Deoxyribonucleoside_kinase"/>
</dbReference>
<sequence length="377" mass="43336">MSKLICMFNKVRTSSTTANIGYNELMPRKFNDVRVCMEAPPSAQQQQHIHKPIKTVMQCFGAKTHYLLSQTIRKRGFCPLSSVLAAFLRSSSTLHDFSHSNRKKSTLISETMEQFIIKSTQSKNNDEDNNESSLISKTLNDNRLFEIPSMCLSYKAEKNKVLKIIVEGNIGSGKTTFLSIFAKNCSKLCNDPLIIPEPVDLWRDVGGVNIFQLLADDPKRWSFTFQSYVQLTMLKIHELMPENGNVKVMERSLYSARYCFVENLMQKKLISPCEYHVLNQWFNNCLPAAQIDLIIYLRTDPDIVFERIKKRGRPEESKITLDYLRALHKLHEDWLVHKKFSLPAPVLTIDANTPLEDLMAIYEEQTGGILREHQILA</sequence>
<gene>
    <name evidence="2" type="ORF">HUG17_0396</name>
</gene>
<reference evidence="2" key="2">
    <citation type="journal article" date="2021" name="World Allergy Organ. J.">
        <title>Chromosome-level assembly of Dermatophagoides farinae genome and transcriptome reveals two novel allergens Der f 37 and Der f 39.</title>
        <authorList>
            <person name="Chen J."/>
            <person name="Cai Z."/>
            <person name="Fan D."/>
            <person name="Hu J."/>
            <person name="Hou Y."/>
            <person name="He Y."/>
            <person name="Zhang Z."/>
            <person name="Zhao Z."/>
            <person name="Gao P."/>
            <person name="Hu W."/>
            <person name="Sun J."/>
            <person name="Li J."/>
            <person name="Ji K."/>
        </authorList>
    </citation>
    <scope>NUCLEOTIDE SEQUENCE</scope>
    <source>
        <strain evidence="2">JKM2019</strain>
    </source>
</reference>
<dbReference type="CDD" id="cd01673">
    <property type="entry name" value="dNK"/>
    <property type="match status" value="1"/>
</dbReference>
<evidence type="ECO:0000313" key="2">
    <source>
        <dbReference type="EMBL" id="KAH7644858.1"/>
    </source>
</evidence>
<dbReference type="InterPro" id="IPR031314">
    <property type="entry name" value="DNK_dom"/>
</dbReference>
<dbReference type="Gene3D" id="3.40.50.300">
    <property type="entry name" value="P-loop containing nucleotide triphosphate hydrolases"/>
    <property type="match status" value="1"/>
</dbReference>
<dbReference type="InterPro" id="IPR027417">
    <property type="entry name" value="P-loop_NTPase"/>
</dbReference>
<protein>
    <submittedName>
        <fullName evidence="2">Deoxynucleoside kinase-like protein</fullName>
    </submittedName>
</protein>
<dbReference type="Pfam" id="PF01712">
    <property type="entry name" value="dNK"/>
    <property type="match status" value="1"/>
</dbReference>
<comment type="caution">
    <text evidence="2">The sequence shown here is derived from an EMBL/GenBank/DDBJ whole genome shotgun (WGS) entry which is preliminary data.</text>
</comment>
<proteinExistence type="predicted"/>
<dbReference type="EMBL" id="SDOV01000001">
    <property type="protein sequence ID" value="KAH7644858.1"/>
    <property type="molecule type" value="Genomic_DNA"/>
</dbReference>
<dbReference type="AlphaFoldDB" id="A0A9D4SK78"/>
<reference evidence="2" key="1">
    <citation type="submission" date="2020-06" db="EMBL/GenBank/DDBJ databases">
        <authorList>
            <person name="Ji K."/>
            <person name="Li J."/>
        </authorList>
    </citation>
    <scope>NUCLEOTIDE SEQUENCE</scope>
    <source>
        <strain evidence="2">JKM2019</strain>
        <tissue evidence="2">Whole body</tissue>
    </source>
</reference>
<dbReference type="Proteomes" id="UP000828236">
    <property type="component" value="Unassembled WGS sequence"/>
</dbReference>
<keyword evidence="2" id="KW-0808">Transferase</keyword>